<dbReference type="PANTHER" id="PTHR11079:SF179">
    <property type="entry name" value="TRNA(ADENINE(34)) DEAMINASE, CHLOROPLASTIC"/>
    <property type="match status" value="1"/>
</dbReference>
<sequence length="155" mass="16996">MEKYMKRALELAREAFDEGEVPVGAVVVKKTTGEIVGEGRNMREGAKNALAHAELMAIDSACRRLGGWRLPECAIYVTLEPCPMCCGAIINARIDDVIFGAYDLKSGSAVSVQKMFALPYNYRPEVTGGVMEEECAGILSEFFRQLRIKKSGNAQ</sequence>
<feature type="domain" description="CMP/dCMP-type deaminase" evidence="8">
    <location>
        <begin position="1"/>
        <end position="111"/>
    </location>
</feature>
<feature type="active site" description="Proton donor" evidence="7">
    <location>
        <position position="54"/>
    </location>
</feature>
<comment type="caution">
    <text evidence="9">The sequence shown here is derived from an EMBL/GenBank/DDBJ whole genome shotgun (WGS) entry which is preliminary data.</text>
</comment>
<evidence type="ECO:0000256" key="7">
    <source>
        <dbReference type="HAMAP-Rule" id="MF_00972"/>
    </source>
</evidence>
<feature type="binding site" evidence="7">
    <location>
        <position position="52"/>
    </location>
    <ligand>
        <name>Zn(2+)</name>
        <dbReference type="ChEBI" id="CHEBI:29105"/>
        <note>catalytic</note>
    </ligand>
</feature>
<dbReference type="InterPro" id="IPR058535">
    <property type="entry name" value="MafB19-deam"/>
</dbReference>
<reference evidence="9 10" key="1">
    <citation type="submission" date="2018-05" db="EMBL/GenBank/DDBJ databases">
        <title>The Hungate 1000. A catalogue of reference genomes from the rumen microbiome.</title>
        <authorList>
            <person name="Kelly W."/>
        </authorList>
    </citation>
    <scope>NUCLEOTIDE SEQUENCE [LARGE SCALE GENOMIC DNA]</scope>
    <source>
        <strain evidence="9 10">SAb67</strain>
    </source>
</reference>
<keyword evidence="5 7" id="KW-0862">Zinc</keyword>
<comment type="cofactor">
    <cofactor evidence="7">
        <name>Zn(2+)</name>
        <dbReference type="ChEBI" id="CHEBI:29105"/>
    </cofactor>
    <text evidence="7">Binds 1 zinc ion per subunit.</text>
</comment>
<comment type="function">
    <text evidence="7">Catalyzes the deamination of adenosine to inosine at the wobble position 34 of tRNA(Arg2).</text>
</comment>
<dbReference type="AlphaFoldDB" id="A0A315YLK7"/>
<dbReference type="GO" id="GO:0002100">
    <property type="term" value="P:tRNA wobble adenosine to inosine editing"/>
    <property type="evidence" value="ECO:0007669"/>
    <property type="project" value="UniProtKB-UniRule"/>
</dbReference>
<dbReference type="GO" id="GO:0052717">
    <property type="term" value="F:tRNA-specific adenosine-34 deaminase activity"/>
    <property type="evidence" value="ECO:0007669"/>
    <property type="project" value="UniProtKB-UniRule"/>
</dbReference>
<dbReference type="InterPro" id="IPR028883">
    <property type="entry name" value="tRNA_aden_deaminase"/>
</dbReference>
<name>A0A315YLK7_RUMFL</name>
<keyword evidence="2 7" id="KW-0819">tRNA processing</keyword>
<accession>A0A315YLK7</accession>
<dbReference type="InterPro" id="IPR002125">
    <property type="entry name" value="CMP_dCMP_dom"/>
</dbReference>
<comment type="subunit">
    <text evidence="7">Homodimer.</text>
</comment>
<dbReference type="EMBL" id="QGDI01000006">
    <property type="protein sequence ID" value="PWJ12546.1"/>
    <property type="molecule type" value="Genomic_DNA"/>
</dbReference>
<evidence type="ECO:0000256" key="3">
    <source>
        <dbReference type="ARBA" id="ARBA00022723"/>
    </source>
</evidence>
<keyword evidence="4 7" id="KW-0378">Hydrolase</keyword>
<evidence type="ECO:0000256" key="1">
    <source>
        <dbReference type="ARBA" id="ARBA00010669"/>
    </source>
</evidence>
<dbReference type="OrthoDB" id="9802676at2"/>
<evidence type="ECO:0000256" key="4">
    <source>
        <dbReference type="ARBA" id="ARBA00022801"/>
    </source>
</evidence>
<dbReference type="Pfam" id="PF14437">
    <property type="entry name" value="MafB19-deam"/>
    <property type="match status" value="1"/>
</dbReference>
<evidence type="ECO:0000313" key="10">
    <source>
        <dbReference type="Proteomes" id="UP000245720"/>
    </source>
</evidence>
<evidence type="ECO:0000256" key="2">
    <source>
        <dbReference type="ARBA" id="ARBA00022694"/>
    </source>
</evidence>
<evidence type="ECO:0000256" key="5">
    <source>
        <dbReference type="ARBA" id="ARBA00022833"/>
    </source>
</evidence>
<dbReference type="InterPro" id="IPR016193">
    <property type="entry name" value="Cytidine_deaminase-like"/>
</dbReference>
<dbReference type="Gene3D" id="3.40.140.10">
    <property type="entry name" value="Cytidine Deaminase, domain 2"/>
    <property type="match status" value="1"/>
</dbReference>
<proteinExistence type="inferred from homology"/>
<dbReference type="RefSeq" id="WP_109726413.1">
    <property type="nucleotide sequence ID" value="NZ_QGDI01000006.1"/>
</dbReference>
<feature type="binding site" evidence="7">
    <location>
        <position position="82"/>
    </location>
    <ligand>
        <name>Zn(2+)</name>
        <dbReference type="ChEBI" id="CHEBI:29105"/>
        <note>catalytic</note>
    </ligand>
</feature>
<dbReference type="GO" id="GO:0008270">
    <property type="term" value="F:zinc ion binding"/>
    <property type="evidence" value="ECO:0007669"/>
    <property type="project" value="UniProtKB-UniRule"/>
</dbReference>
<dbReference type="HAMAP" id="MF_00972">
    <property type="entry name" value="tRNA_aden_deaminase"/>
    <property type="match status" value="1"/>
</dbReference>
<feature type="binding site" evidence="7">
    <location>
        <position position="85"/>
    </location>
    <ligand>
        <name>Zn(2+)</name>
        <dbReference type="ChEBI" id="CHEBI:29105"/>
        <note>catalytic</note>
    </ligand>
</feature>
<dbReference type="STRING" id="1265.SAMN02910280_2304"/>
<dbReference type="SUPFAM" id="SSF53927">
    <property type="entry name" value="Cytidine deaminase-like"/>
    <property type="match status" value="1"/>
</dbReference>
<evidence type="ECO:0000313" key="9">
    <source>
        <dbReference type="EMBL" id="PWJ12546.1"/>
    </source>
</evidence>
<dbReference type="CDD" id="cd01285">
    <property type="entry name" value="nucleoside_deaminase"/>
    <property type="match status" value="1"/>
</dbReference>
<dbReference type="Proteomes" id="UP000245720">
    <property type="component" value="Unassembled WGS sequence"/>
</dbReference>
<keyword evidence="3 7" id="KW-0479">Metal-binding</keyword>
<comment type="similarity">
    <text evidence="1">Belongs to the cytidine and deoxycytidylate deaminase family. ADAT2 subfamily.</text>
</comment>
<dbReference type="InterPro" id="IPR016192">
    <property type="entry name" value="APOBEC/CMP_deaminase_Zn-bd"/>
</dbReference>
<evidence type="ECO:0000259" key="8">
    <source>
        <dbReference type="PROSITE" id="PS51747"/>
    </source>
</evidence>
<comment type="catalytic activity">
    <reaction evidence="6 7">
        <text>adenosine(34) in tRNA + H2O + H(+) = inosine(34) in tRNA + NH4(+)</text>
        <dbReference type="Rhea" id="RHEA:43168"/>
        <dbReference type="Rhea" id="RHEA-COMP:10373"/>
        <dbReference type="Rhea" id="RHEA-COMP:10374"/>
        <dbReference type="ChEBI" id="CHEBI:15377"/>
        <dbReference type="ChEBI" id="CHEBI:15378"/>
        <dbReference type="ChEBI" id="CHEBI:28938"/>
        <dbReference type="ChEBI" id="CHEBI:74411"/>
        <dbReference type="ChEBI" id="CHEBI:82852"/>
        <dbReference type="EC" id="3.5.4.33"/>
    </reaction>
</comment>
<dbReference type="PANTHER" id="PTHR11079">
    <property type="entry name" value="CYTOSINE DEAMINASE FAMILY MEMBER"/>
    <property type="match status" value="1"/>
</dbReference>
<evidence type="ECO:0000256" key="6">
    <source>
        <dbReference type="ARBA" id="ARBA00048045"/>
    </source>
</evidence>
<dbReference type="EC" id="3.5.4.33" evidence="7"/>
<organism evidence="9 10">
    <name type="scientific">Ruminococcus flavefaciens</name>
    <dbReference type="NCBI Taxonomy" id="1265"/>
    <lineage>
        <taxon>Bacteria</taxon>
        <taxon>Bacillati</taxon>
        <taxon>Bacillota</taxon>
        <taxon>Clostridia</taxon>
        <taxon>Eubacteriales</taxon>
        <taxon>Oscillospiraceae</taxon>
        <taxon>Ruminococcus</taxon>
    </lineage>
</organism>
<dbReference type="PROSITE" id="PS51747">
    <property type="entry name" value="CYT_DCMP_DEAMINASES_2"/>
    <property type="match status" value="1"/>
</dbReference>
<dbReference type="PROSITE" id="PS00903">
    <property type="entry name" value="CYT_DCMP_DEAMINASES_1"/>
    <property type="match status" value="1"/>
</dbReference>
<gene>
    <name evidence="7" type="primary">tadA</name>
    <name evidence="9" type="ORF">IE37_01629</name>
</gene>
<protein>
    <recommendedName>
        <fullName evidence="7">tRNA-specific adenosine deaminase</fullName>
        <ecNumber evidence="7">3.5.4.33</ecNumber>
    </recommendedName>
</protein>